<evidence type="ECO:0000256" key="5">
    <source>
        <dbReference type="ARBA" id="ARBA00023136"/>
    </source>
</evidence>
<feature type="repeat" description="CHCR" evidence="7">
    <location>
        <begin position="614"/>
        <end position="767"/>
    </location>
</feature>
<evidence type="ECO:0000256" key="4">
    <source>
        <dbReference type="ARBA" id="ARBA00022833"/>
    </source>
</evidence>
<dbReference type="Pfam" id="PF26148">
    <property type="entry name" value="VPS18_RING_C"/>
    <property type="match status" value="1"/>
</dbReference>
<proteinExistence type="inferred from homology"/>
<comment type="subcellular location">
    <subcellularLocation>
        <location evidence="6">Endomembrane system</location>
        <topology evidence="6">Peripheral membrane protein</topology>
        <orientation evidence="6">Cytoplasmic side</orientation>
    </subcellularLocation>
</comment>
<evidence type="ECO:0000259" key="10">
    <source>
        <dbReference type="Pfam" id="PF26148"/>
    </source>
</evidence>
<keyword evidence="8" id="KW-0175">Coiled coil</keyword>
<sequence length="966" mass="113379">MLIDEFYNSEEENEENEIPIFDLIPQSYKPSGNIKMIASSNRIIVMGLEDNLILRYDQSKELNIETFRFTKIENESIIENLFLDPSGLHLIISCTNGQNYYHYYSQKKQPKLMNKLKTETITAVAWDPVPNKSAQTDSILVGTSLGEIIEIKINSKVSYKESRFQFKEKKPITGIHYNRFPPYRDFFYVLVTTAENMNQFIGGPDLKTLFLSYEKKKLTTSNQFVENGSTSSKLSIFNTQKKKTFAWFTSVTIYFGELNFTGKNPKDEDLQIVEEAKVLPYPLKLNSNSKQNSSSRSLFPQDMILTEFHFLFIYPTDLSVVSTLDGKPWEEKKIERGTSKMIGITQDPETKKIIVYSKKDLYKVDVFEEDRNIWLIYLKRGDFEQALMSSKNKEQKDHINQLRALHLYKNGHYHQSASVYAKTTLPFEEIALKFLSIPDPDPLQIYLVNKVDTIKETDPTQASLITTWLVEVYLQNINDLEAQLKKKKQIPLELKEEELKNYEIDQKIIKELENKLKNAIENFKNFLFDNKQVLDQETTYSRIISHGRIPELLFFAEATEDYKTVVKHHIRLGNYGAALDLLVRQKEMELIYIYSPLLMFNSPVETVQTWIKLKKRLLPQRLLPAIMRYSPSRNLTGIKQNQAIRYLEYCINILGNQDRSIHHYLLSLYAQMENDHDLRKLLRSEGIVRVYDQKYALRLCKKFKQDRACVYLYGEMELYEQAVELALKIDLNLAQEKADMPDDETLRKQLWLRIAKHVVEQVEDVPRAIEFLKQTDLITVDDILPFFPENIKINDFSTHIKSSLDTYTKEINDLKEEMKKATDRAFKIRQDVQELPQRSYTLYSNQTCNLCRKPLQFTEFYVFHCEHSFHKDCLKEHMIQNYLSNFQIKSINKIEEKILLLQENIKLGLTENKHNTKAEEEILSLKKKLRKKIAFDCVICGEIVLKLIHRPFVHKVNEKVLDSWKI</sequence>
<dbReference type="Proteomes" id="UP001150062">
    <property type="component" value="Unassembled WGS sequence"/>
</dbReference>
<evidence type="ECO:0000256" key="7">
    <source>
        <dbReference type="PROSITE-ProRule" id="PRU01006"/>
    </source>
</evidence>
<feature type="coiled-coil region" evidence="8">
    <location>
        <begin position="804"/>
        <end position="831"/>
    </location>
</feature>
<dbReference type="EMBL" id="JAOAOG010000318">
    <property type="protein sequence ID" value="KAJ6229737.1"/>
    <property type="molecule type" value="Genomic_DNA"/>
</dbReference>
<evidence type="ECO:0000256" key="3">
    <source>
        <dbReference type="ARBA" id="ARBA00022771"/>
    </source>
</evidence>
<dbReference type="InterPro" id="IPR007810">
    <property type="entry name" value="Pep3/Vps18_beta-prop"/>
</dbReference>
<gene>
    <name evidence="11" type="ORF">M0813_07520</name>
</gene>
<dbReference type="SUPFAM" id="SSF57850">
    <property type="entry name" value="RING/U-box"/>
    <property type="match status" value="1"/>
</dbReference>
<dbReference type="Pfam" id="PF05131">
    <property type="entry name" value="Pep3_Vps18"/>
    <property type="match status" value="1"/>
</dbReference>
<keyword evidence="4" id="KW-0862">Zinc</keyword>
<evidence type="ECO:0000256" key="2">
    <source>
        <dbReference type="ARBA" id="ARBA00022723"/>
    </source>
</evidence>
<dbReference type="InterPro" id="IPR036322">
    <property type="entry name" value="WD40_repeat_dom_sf"/>
</dbReference>
<evidence type="ECO:0000313" key="11">
    <source>
        <dbReference type="EMBL" id="KAJ6229737.1"/>
    </source>
</evidence>
<dbReference type="InterPro" id="IPR000547">
    <property type="entry name" value="Clathrin_H-chain/VPS_repeat"/>
</dbReference>
<comment type="similarity">
    <text evidence="1">Belongs to the VPS18 family.</text>
</comment>
<keyword evidence="5" id="KW-0472">Membrane</keyword>
<evidence type="ECO:0000256" key="8">
    <source>
        <dbReference type="SAM" id="Coils"/>
    </source>
</evidence>
<comment type="caution">
    <text evidence="11">The sequence shown here is derived from an EMBL/GenBank/DDBJ whole genome shotgun (WGS) entry which is preliminary data.</text>
</comment>
<evidence type="ECO:0000256" key="1">
    <source>
        <dbReference type="ARBA" id="ARBA00010454"/>
    </source>
</evidence>
<dbReference type="PANTHER" id="PTHR23323">
    <property type="entry name" value="VACUOLAR PROTEIN SORTING-ASSOCIATED PROTEIN"/>
    <property type="match status" value="1"/>
</dbReference>
<organism evidence="11 12">
    <name type="scientific">Anaeramoeba flamelloides</name>
    <dbReference type="NCBI Taxonomy" id="1746091"/>
    <lineage>
        <taxon>Eukaryota</taxon>
        <taxon>Metamonada</taxon>
        <taxon>Anaeramoebidae</taxon>
        <taxon>Anaeramoeba</taxon>
    </lineage>
</organism>
<feature type="domain" description="Pep3/Vps18 beta-propeller" evidence="9">
    <location>
        <begin position="19"/>
        <end position="365"/>
    </location>
</feature>
<evidence type="ECO:0000313" key="12">
    <source>
        <dbReference type="Proteomes" id="UP001150062"/>
    </source>
</evidence>
<dbReference type="PANTHER" id="PTHR23323:SF26">
    <property type="entry name" value="VACUOLAR PROTEIN SORTING-ASSOCIATED PROTEIN 18 HOMOLOG"/>
    <property type="match status" value="1"/>
</dbReference>
<evidence type="ECO:0000259" key="9">
    <source>
        <dbReference type="Pfam" id="PF05131"/>
    </source>
</evidence>
<keyword evidence="2" id="KW-0479">Metal-binding</keyword>
<dbReference type="InterPro" id="IPR058919">
    <property type="entry name" value="Pep3/Vps18_RING_C"/>
</dbReference>
<feature type="coiled-coil region" evidence="8">
    <location>
        <begin position="470"/>
        <end position="529"/>
    </location>
</feature>
<accession>A0ABQ8XAP3</accession>
<name>A0ABQ8XAP3_9EUKA</name>
<dbReference type="PROSITE" id="PS50236">
    <property type="entry name" value="CHCR"/>
    <property type="match status" value="1"/>
</dbReference>
<evidence type="ECO:0000256" key="6">
    <source>
        <dbReference type="ARBA" id="ARBA00029433"/>
    </source>
</evidence>
<keyword evidence="3" id="KW-0863">Zinc-finger</keyword>
<dbReference type="SUPFAM" id="SSF50978">
    <property type="entry name" value="WD40 repeat-like"/>
    <property type="match status" value="1"/>
</dbReference>
<keyword evidence="12" id="KW-1185">Reference proteome</keyword>
<protein>
    <submittedName>
        <fullName evidence="11">Vacuolar protein sorting-associated protein</fullName>
    </submittedName>
</protein>
<feature type="domain" description="Pep3/Vps18 RING C-terminal" evidence="10">
    <location>
        <begin position="846"/>
        <end position="946"/>
    </location>
</feature>
<reference evidence="11" key="1">
    <citation type="submission" date="2022-08" db="EMBL/GenBank/DDBJ databases">
        <title>Novel sulfate-reducing endosymbionts in the free-living metamonad Anaeramoeba.</title>
        <authorList>
            <person name="Jerlstrom-Hultqvist J."/>
            <person name="Cepicka I."/>
            <person name="Gallot-Lavallee L."/>
            <person name="Salas-Leiva D."/>
            <person name="Curtis B.A."/>
            <person name="Zahonova K."/>
            <person name="Pipaliya S."/>
            <person name="Dacks J."/>
            <person name="Roger A.J."/>
        </authorList>
    </citation>
    <scope>NUCLEOTIDE SEQUENCE</scope>
    <source>
        <strain evidence="11">Schooner1</strain>
    </source>
</reference>